<dbReference type="STRING" id="1043005.A0A074Y2Q2"/>
<protein>
    <recommendedName>
        <fullName evidence="8">Zn(2)-C6 fungal-type domain-containing protein</fullName>
    </recommendedName>
</protein>
<dbReference type="InParanoid" id="A0A074Y2Q2"/>
<dbReference type="PANTHER" id="PTHR31313:SF83">
    <property type="entry name" value="ZN(II)2CYS6 TRANSCRIPTION FACTOR (EUROFUNG)"/>
    <property type="match status" value="1"/>
</dbReference>
<dbReference type="InterPro" id="IPR036864">
    <property type="entry name" value="Zn2-C6_fun-type_DNA-bd_sf"/>
</dbReference>
<evidence type="ECO:0000256" key="5">
    <source>
        <dbReference type="ARBA" id="ARBA00023125"/>
    </source>
</evidence>
<dbReference type="GO" id="GO:0003677">
    <property type="term" value="F:DNA binding"/>
    <property type="evidence" value="ECO:0007669"/>
    <property type="project" value="UniProtKB-KW"/>
</dbReference>
<gene>
    <name evidence="9" type="ORF">AUEXF2481DRAFT_444099</name>
</gene>
<dbReference type="GO" id="GO:0005634">
    <property type="term" value="C:nucleus"/>
    <property type="evidence" value="ECO:0007669"/>
    <property type="project" value="UniProtKB-SubCell"/>
</dbReference>
<dbReference type="SUPFAM" id="SSF57701">
    <property type="entry name" value="Zn2/Cys6 DNA-binding domain"/>
    <property type="match status" value="1"/>
</dbReference>
<dbReference type="CDD" id="cd00067">
    <property type="entry name" value="GAL4"/>
    <property type="match status" value="1"/>
</dbReference>
<proteinExistence type="predicted"/>
<accession>A0A074Y2Q2</accession>
<dbReference type="HOGENOM" id="CLU_007003_7_0_1"/>
<evidence type="ECO:0000313" key="9">
    <source>
        <dbReference type="EMBL" id="KEQ92073.1"/>
    </source>
</evidence>
<dbReference type="EMBL" id="KL584773">
    <property type="protein sequence ID" value="KEQ92073.1"/>
    <property type="molecule type" value="Genomic_DNA"/>
</dbReference>
<keyword evidence="4" id="KW-0805">Transcription regulation</keyword>
<dbReference type="RefSeq" id="XP_013340592.1">
    <property type="nucleotide sequence ID" value="XM_013485138.1"/>
</dbReference>
<keyword evidence="7" id="KW-0539">Nucleus</keyword>
<dbReference type="InterPro" id="IPR051615">
    <property type="entry name" value="Transcr_Regulatory_Elem"/>
</dbReference>
<reference evidence="9 10" key="1">
    <citation type="journal article" date="2014" name="BMC Genomics">
        <title>Genome sequencing of four Aureobasidium pullulans varieties: biotechnological potential, stress tolerance, and description of new species.</title>
        <authorList>
            <person name="Gostin Ar C."/>
            <person name="Ohm R.A."/>
            <person name="Kogej T."/>
            <person name="Sonjak S."/>
            <person name="Turk M."/>
            <person name="Zajc J."/>
            <person name="Zalar P."/>
            <person name="Grube M."/>
            <person name="Sun H."/>
            <person name="Han J."/>
            <person name="Sharma A."/>
            <person name="Chiniquy J."/>
            <person name="Ngan C.Y."/>
            <person name="Lipzen A."/>
            <person name="Barry K."/>
            <person name="Grigoriev I.V."/>
            <person name="Gunde-Cimerman N."/>
        </authorList>
    </citation>
    <scope>NUCLEOTIDE SEQUENCE [LARGE SCALE GENOMIC DNA]</scope>
    <source>
        <strain evidence="9 10">EXF-2481</strain>
    </source>
</reference>
<dbReference type="Gene3D" id="4.10.240.10">
    <property type="entry name" value="Zn(2)-C6 fungal-type DNA-binding domain"/>
    <property type="match status" value="1"/>
</dbReference>
<organism evidence="9 10">
    <name type="scientific">Aureobasidium subglaciale (strain EXF-2481)</name>
    <name type="common">Aureobasidium pullulans var. subglaciale</name>
    <dbReference type="NCBI Taxonomy" id="1043005"/>
    <lineage>
        <taxon>Eukaryota</taxon>
        <taxon>Fungi</taxon>
        <taxon>Dikarya</taxon>
        <taxon>Ascomycota</taxon>
        <taxon>Pezizomycotina</taxon>
        <taxon>Dothideomycetes</taxon>
        <taxon>Dothideomycetidae</taxon>
        <taxon>Dothideales</taxon>
        <taxon>Saccotheciaceae</taxon>
        <taxon>Aureobasidium</taxon>
    </lineage>
</organism>
<name>A0A074Y2Q2_AURSE</name>
<evidence type="ECO:0000259" key="8">
    <source>
        <dbReference type="PROSITE" id="PS50048"/>
    </source>
</evidence>
<dbReference type="OMA" id="PWYPIVD"/>
<dbReference type="AlphaFoldDB" id="A0A074Y2Q2"/>
<dbReference type="OrthoDB" id="2154091at2759"/>
<dbReference type="SMART" id="SM00066">
    <property type="entry name" value="GAL4"/>
    <property type="match status" value="1"/>
</dbReference>
<dbReference type="InterPro" id="IPR007219">
    <property type="entry name" value="XnlR_reg_dom"/>
</dbReference>
<dbReference type="InterPro" id="IPR001138">
    <property type="entry name" value="Zn2Cys6_DnaBD"/>
</dbReference>
<feature type="domain" description="Zn(2)-C6 fungal-type" evidence="8">
    <location>
        <begin position="16"/>
        <end position="46"/>
    </location>
</feature>
<dbReference type="Pfam" id="PF00172">
    <property type="entry name" value="Zn_clus"/>
    <property type="match status" value="1"/>
</dbReference>
<keyword evidence="10" id="KW-1185">Reference proteome</keyword>
<evidence type="ECO:0000256" key="2">
    <source>
        <dbReference type="ARBA" id="ARBA00022723"/>
    </source>
</evidence>
<dbReference type="GO" id="GO:0008270">
    <property type="term" value="F:zinc ion binding"/>
    <property type="evidence" value="ECO:0007669"/>
    <property type="project" value="InterPro"/>
</dbReference>
<keyword evidence="6" id="KW-0804">Transcription</keyword>
<keyword evidence="2" id="KW-0479">Metal-binding</keyword>
<evidence type="ECO:0000256" key="4">
    <source>
        <dbReference type="ARBA" id="ARBA00023015"/>
    </source>
</evidence>
<evidence type="ECO:0000256" key="1">
    <source>
        <dbReference type="ARBA" id="ARBA00004123"/>
    </source>
</evidence>
<dbReference type="GeneID" id="25367666"/>
<keyword evidence="5" id="KW-0238">DNA-binding</keyword>
<keyword evidence="3" id="KW-0862">Zinc</keyword>
<comment type="subcellular location">
    <subcellularLocation>
        <location evidence="1">Nucleus</location>
    </subcellularLocation>
</comment>
<dbReference type="PANTHER" id="PTHR31313">
    <property type="entry name" value="TY1 ENHANCER ACTIVATOR"/>
    <property type="match status" value="1"/>
</dbReference>
<evidence type="ECO:0000313" key="10">
    <source>
        <dbReference type="Proteomes" id="UP000030641"/>
    </source>
</evidence>
<dbReference type="CDD" id="cd12148">
    <property type="entry name" value="fungal_TF_MHR"/>
    <property type="match status" value="1"/>
</dbReference>
<dbReference type="Pfam" id="PF04082">
    <property type="entry name" value="Fungal_trans"/>
    <property type="match status" value="1"/>
</dbReference>
<evidence type="ECO:0000256" key="6">
    <source>
        <dbReference type="ARBA" id="ARBA00023163"/>
    </source>
</evidence>
<evidence type="ECO:0000256" key="7">
    <source>
        <dbReference type="ARBA" id="ARBA00023242"/>
    </source>
</evidence>
<dbReference type="GO" id="GO:0006351">
    <property type="term" value="P:DNA-templated transcription"/>
    <property type="evidence" value="ECO:0007669"/>
    <property type="project" value="InterPro"/>
</dbReference>
<evidence type="ECO:0000256" key="3">
    <source>
        <dbReference type="ARBA" id="ARBA00022833"/>
    </source>
</evidence>
<sequence>MTSSSSRLQRKNVTKACLECRRRKAKCDGKTPSYSRCADRLYHCQYAEAEDGRRSASRCYVTRLRDRILILERVLRHHSIDIETSISQLETTTIPAMPQRCPTDDESCSKSPTWSTDDLLSATQGVLSVDHKVSLDMYGEAHYFGPTSGRLEFRNLQTEDDYGGTDSHAFQRPEAVEFGIHSTRNSYNHLVNSIEEDGSISEELKYHLIDLYFTWEQPWFQVVDERLFRQAEKTDGRYCSPLLLNSIMALGSRYSDRIDVLTDTNDPSTAGGFFLEKAEILLHYHLKWPDITTIQALAILSIVYIAHGNDSLGLLHQHMAKGMAIDMGFNLDPAALADSLALPPDEIELRRQIYWSLYCHDKLAGAFVGRTCTMLSCQGAVRLPSLAVWSEPSATTDNERSVATKANKLGLQLGLIKICQILERILVNLYAPTPTLTTGQQRGFLSPRSLDLENWSYDLPSTMRANQIDRGVWAPQTYLLHMVFQTAQILLMKPFTSPKYMGLSTQAAASNAETAERICHRAAVDLCVTGKKYQQHIGTFRDSPITATHCVLYAALVLLRQQDESEITATKDGSTAISTCLLILQELSRPASCLAIKTYIQSPRLLNLNMPSCRLSSRRANSCIISSLPAPAFSIAFKIVPQLDMLHLPEIAHH</sequence>
<dbReference type="PROSITE" id="PS50048">
    <property type="entry name" value="ZN2_CY6_FUNGAL_2"/>
    <property type="match status" value="1"/>
</dbReference>
<dbReference type="GO" id="GO:0000981">
    <property type="term" value="F:DNA-binding transcription factor activity, RNA polymerase II-specific"/>
    <property type="evidence" value="ECO:0007669"/>
    <property type="project" value="InterPro"/>
</dbReference>
<dbReference type="Proteomes" id="UP000030641">
    <property type="component" value="Unassembled WGS sequence"/>
</dbReference>